<dbReference type="RefSeq" id="WP_380134857.1">
    <property type="nucleotide sequence ID" value="NZ_JBHLUI010000003.1"/>
</dbReference>
<gene>
    <name evidence="2" type="ORF">ACFFVI_09615</name>
</gene>
<accession>A0ABV5LT12</accession>
<dbReference type="InterPro" id="IPR009317">
    <property type="entry name" value="ChaB"/>
</dbReference>
<feature type="compositionally biased region" description="Basic and acidic residues" evidence="1">
    <location>
        <begin position="21"/>
        <end position="48"/>
    </location>
</feature>
<name>A0ABV5LT12_9ACTN</name>
<dbReference type="EMBL" id="JBHMDM010000004">
    <property type="protein sequence ID" value="MFB9377227.1"/>
    <property type="molecule type" value="Genomic_DNA"/>
</dbReference>
<dbReference type="Gene3D" id="1.10.1740.70">
    <property type="entry name" value="ChaB"/>
    <property type="match status" value="1"/>
</dbReference>
<feature type="region of interest" description="Disordered" evidence="1">
    <location>
        <begin position="1"/>
        <end position="102"/>
    </location>
</feature>
<organism evidence="2 3">
    <name type="scientific">Kineococcus gynurae</name>
    <dbReference type="NCBI Taxonomy" id="452979"/>
    <lineage>
        <taxon>Bacteria</taxon>
        <taxon>Bacillati</taxon>
        <taxon>Actinomycetota</taxon>
        <taxon>Actinomycetes</taxon>
        <taxon>Kineosporiales</taxon>
        <taxon>Kineosporiaceae</taxon>
        <taxon>Kineococcus</taxon>
    </lineage>
</organism>
<protein>
    <submittedName>
        <fullName evidence="2">ChaB family protein</fullName>
    </submittedName>
</protein>
<dbReference type="Proteomes" id="UP001589748">
    <property type="component" value="Unassembled WGS sequence"/>
</dbReference>
<dbReference type="InterPro" id="IPR037205">
    <property type="entry name" value="ChaB_sf"/>
</dbReference>
<proteinExistence type="predicted"/>
<sequence length="141" mass="15376">MPKTTRNGEVREDELPSTLQRSDEHAQATFAKAHDSAEEQYGDGERAARVAWAAVKHTHEKVGDHWEPKEENGPSDRQSAEGDASTDLGTAGGVDENATKEHLMELARRLDVPGRSSMTKAELVEALQKANDRATAEARGD</sequence>
<comment type="caution">
    <text evidence="2">The sequence shown here is derived from an EMBL/GenBank/DDBJ whole genome shotgun (WGS) entry which is preliminary data.</text>
</comment>
<evidence type="ECO:0000313" key="2">
    <source>
        <dbReference type="EMBL" id="MFB9377227.1"/>
    </source>
</evidence>
<feature type="compositionally biased region" description="Basic and acidic residues" evidence="1">
    <location>
        <begin position="60"/>
        <end position="80"/>
    </location>
</feature>
<dbReference type="Pfam" id="PF06150">
    <property type="entry name" value="ChaB"/>
    <property type="match status" value="1"/>
</dbReference>
<feature type="compositionally biased region" description="Basic and acidic residues" evidence="1">
    <location>
        <begin position="1"/>
        <end position="14"/>
    </location>
</feature>
<reference evidence="2 3" key="1">
    <citation type="submission" date="2024-09" db="EMBL/GenBank/DDBJ databases">
        <authorList>
            <person name="Sun Q."/>
            <person name="Mori K."/>
        </authorList>
    </citation>
    <scope>NUCLEOTIDE SEQUENCE [LARGE SCALE GENOMIC DNA]</scope>
    <source>
        <strain evidence="2 3">TISTR 1856</strain>
    </source>
</reference>
<evidence type="ECO:0000256" key="1">
    <source>
        <dbReference type="SAM" id="MobiDB-lite"/>
    </source>
</evidence>
<dbReference type="SUPFAM" id="SSF140376">
    <property type="entry name" value="ChaB-like"/>
    <property type="match status" value="1"/>
</dbReference>
<evidence type="ECO:0000313" key="3">
    <source>
        <dbReference type="Proteomes" id="UP001589748"/>
    </source>
</evidence>
<keyword evidence="3" id="KW-1185">Reference proteome</keyword>